<evidence type="ECO:0000313" key="3">
    <source>
        <dbReference type="Proteomes" id="UP001497480"/>
    </source>
</evidence>
<name>A0AAV1Y130_LUPLU</name>
<keyword evidence="3" id="KW-1185">Reference proteome</keyword>
<dbReference type="Pfam" id="PF07816">
    <property type="entry name" value="DUF1645"/>
    <property type="match status" value="1"/>
</dbReference>
<gene>
    <name evidence="2" type="ORF">LLUT_LOCUS28739</name>
</gene>
<dbReference type="AlphaFoldDB" id="A0AAV1Y130"/>
<comment type="caution">
    <text evidence="2">The sequence shown here is derived from an EMBL/GenBank/DDBJ whole genome shotgun (WGS) entry which is preliminary data.</text>
</comment>
<dbReference type="PANTHER" id="PTHR33095">
    <property type="entry name" value="OS07G0619500 PROTEIN"/>
    <property type="match status" value="1"/>
</dbReference>
<dbReference type="EMBL" id="CAXHTB010000020">
    <property type="protein sequence ID" value="CAL0327679.1"/>
    <property type="molecule type" value="Genomic_DNA"/>
</dbReference>
<accession>A0AAV1Y130</accession>
<feature type="region of interest" description="Disordered" evidence="1">
    <location>
        <begin position="118"/>
        <end position="137"/>
    </location>
</feature>
<dbReference type="Proteomes" id="UP001497480">
    <property type="component" value="Unassembled WGS sequence"/>
</dbReference>
<reference evidence="2 3" key="1">
    <citation type="submission" date="2024-03" db="EMBL/GenBank/DDBJ databases">
        <authorList>
            <person name="Martinez-Hernandez J."/>
        </authorList>
    </citation>
    <scope>NUCLEOTIDE SEQUENCE [LARGE SCALE GENOMIC DNA]</scope>
</reference>
<evidence type="ECO:0000313" key="2">
    <source>
        <dbReference type="EMBL" id="CAL0327679.1"/>
    </source>
</evidence>
<dbReference type="InterPro" id="IPR012442">
    <property type="entry name" value="DUF1645_plant"/>
</dbReference>
<evidence type="ECO:0000256" key="1">
    <source>
        <dbReference type="SAM" id="MobiDB-lite"/>
    </source>
</evidence>
<proteinExistence type="predicted"/>
<sequence length="263" mass="29803">MVETMQQQQQQHHVSPSLSFRLTSYSSSETLAEIAARVIEELRWDPHHSISDGEESWENGDAINDIVKNKNDNHDGEFDFTFVPREPNTSPVSADDVFCNGQIKPVYPIFGRTVNDTVSPINNTNKQEEPEDTKRRRLPLRELMFEERETSSFSSSMDESIDLEDVTEGNYCVWTPQSVGVKDRKKKISSTGFVSKRWKLRNLVLGSEGKEKGSKRSNTVANHSSGDFTDRALVKAVKDGEQIKIKSFLPYMQGLIGPFTQVK</sequence>
<dbReference type="PANTHER" id="PTHR33095:SF23">
    <property type="entry name" value="DUF1645 FAMILY PROTEIN"/>
    <property type="match status" value="1"/>
</dbReference>
<protein>
    <submittedName>
        <fullName evidence="2">Uncharacterized protein</fullName>
    </submittedName>
</protein>
<organism evidence="2 3">
    <name type="scientific">Lupinus luteus</name>
    <name type="common">European yellow lupine</name>
    <dbReference type="NCBI Taxonomy" id="3873"/>
    <lineage>
        <taxon>Eukaryota</taxon>
        <taxon>Viridiplantae</taxon>
        <taxon>Streptophyta</taxon>
        <taxon>Embryophyta</taxon>
        <taxon>Tracheophyta</taxon>
        <taxon>Spermatophyta</taxon>
        <taxon>Magnoliopsida</taxon>
        <taxon>eudicotyledons</taxon>
        <taxon>Gunneridae</taxon>
        <taxon>Pentapetalae</taxon>
        <taxon>rosids</taxon>
        <taxon>fabids</taxon>
        <taxon>Fabales</taxon>
        <taxon>Fabaceae</taxon>
        <taxon>Papilionoideae</taxon>
        <taxon>50 kb inversion clade</taxon>
        <taxon>genistoids sensu lato</taxon>
        <taxon>core genistoids</taxon>
        <taxon>Genisteae</taxon>
        <taxon>Lupinus</taxon>
    </lineage>
</organism>
<feature type="compositionally biased region" description="Basic and acidic residues" evidence="1">
    <location>
        <begin position="126"/>
        <end position="137"/>
    </location>
</feature>